<name>A0A2W4S3J4_9GAMM</name>
<dbReference type="EMBL" id="QJPH01000555">
    <property type="protein sequence ID" value="PZN70480.1"/>
    <property type="molecule type" value="Genomic_DNA"/>
</dbReference>
<accession>A0A2W4S3J4</accession>
<evidence type="ECO:0000313" key="1">
    <source>
        <dbReference type="EMBL" id="PZN70480.1"/>
    </source>
</evidence>
<sequence length="73" mass="8167">MLLQSQLTALQVGNREALDLPLLASEFESVVGDYCNEIQERAEIIIRILPWSMNKSAEFDGWLAGAFTGSRRP</sequence>
<gene>
    <name evidence="1" type="ORF">DM484_28480</name>
</gene>
<comment type="caution">
    <text evidence="1">The sequence shown here is derived from an EMBL/GenBank/DDBJ whole genome shotgun (WGS) entry which is preliminary data.</text>
</comment>
<reference evidence="1 2" key="1">
    <citation type="journal article" date="2018" name="Aquat. Microb. Ecol.">
        <title>Gammaproteobacterial methanotrophs dominate.</title>
        <authorList>
            <person name="Rissanen A.J."/>
            <person name="Saarenheimo J."/>
            <person name="Tiirola M."/>
            <person name="Peura S."/>
            <person name="Aalto S.L."/>
            <person name="Karvinen A."/>
            <person name="Nykanen H."/>
        </authorList>
    </citation>
    <scope>NUCLEOTIDE SEQUENCE [LARGE SCALE GENOMIC DNA]</scope>
    <source>
        <strain evidence="1">AMbin10</strain>
    </source>
</reference>
<dbReference type="Proteomes" id="UP000249396">
    <property type="component" value="Unassembled WGS sequence"/>
</dbReference>
<proteinExistence type="predicted"/>
<organism evidence="1 2">
    <name type="scientific">Candidatus Methylumidiphilus alinenensis</name>
    <dbReference type="NCBI Taxonomy" id="2202197"/>
    <lineage>
        <taxon>Bacteria</taxon>
        <taxon>Pseudomonadati</taxon>
        <taxon>Pseudomonadota</taxon>
        <taxon>Gammaproteobacteria</taxon>
        <taxon>Methylococcales</taxon>
        <taxon>Candidatus Methylumidiphilus</taxon>
    </lineage>
</organism>
<protein>
    <submittedName>
        <fullName evidence="1">Uncharacterized protein</fullName>
    </submittedName>
</protein>
<evidence type="ECO:0000313" key="2">
    <source>
        <dbReference type="Proteomes" id="UP000249396"/>
    </source>
</evidence>
<dbReference type="AlphaFoldDB" id="A0A2W4S3J4"/>